<dbReference type="Pfam" id="PF00849">
    <property type="entry name" value="PseudoU_synth_2"/>
    <property type="match status" value="1"/>
</dbReference>
<dbReference type="CDD" id="cd00165">
    <property type="entry name" value="S4"/>
    <property type="match status" value="1"/>
</dbReference>
<dbReference type="AlphaFoldDB" id="A0A927EV12"/>
<evidence type="ECO:0000256" key="3">
    <source>
        <dbReference type="ARBA" id="ARBA00023235"/>
    </source>
</evidence>
<sequence length="315" mass="33892">MSTPPSPEVRTLPVPDGLEGERLDAALARMFGFSRTKAAELAADGKVRVDGSAAGKSDRVQGGAWLEVEMPAAPAPVRVVAEPVEGMEIVHDDDDLVVVMKPVGVAAHPSPGWSGPTVIGGLAAAGYTVATSGAAERQGIVHRLDVGTSGLMVVAKSERAYSLLKQQFRERTVDKRYHALVQGHPDPLSGTIDAPIGRHPQHDYKWAVVAEGKPSVTHYDLVEAFRAASLLDIKLETGRTHQIRVHMAAHRHPCAGDLTYGADPTLARRLGLSRQWLHAVRLGFEHPSDGRWVEFASTYPDDLRAALDRVRADSA</sequence>
<dbReference type="EC" id="5.4.99.-" evidence="6"/>
<dbReference type="GO" id="GO:0120159">
    <property type="term" value="F:rRNA pseudouridine synthase activity"/>
    <property type="evidence" value="ECO:0007669"/>
    <property type="project" value="UniProtKB-ARBA"/>
</dbReference>
<feature type="domain" description="RNA-binding S4" evidence="7">
    <location>
        <begin position="21"/>
        <end position="85"/>
    </location>
</feature>
<comment type="caution">
    <text evidence="8">The sequence shown here is derived from an EMBL/GenBank/DDBJ whole genome shotgun (WGS) entry which is preliminary data.</text>
</comment>
<dbReference type="GO" id="GO:0003723">
    <property type="term" value="F:RNA binding"/>
    <property type="evidence" value="ECO:0007669"/>
    <property type="project" value="UniProtKB-KW"/>
</dbReference>
<evidence type="ECO:0000313" key="8">
    <source>
        <dbReference type="EMBL" id="MBD3930219.1"/>
    </source>
</evidence>
<name>A0A927EV12_9ACTN</name>
<dbReference type="Proteomes" id="UP000632289">
    <property type="component" value="Unassembled WGS sequence"/>
</dbReference>
<evidence type="ECO:0000256" key="1">
    <source>
        <dbReference type="ARBA" id="ARBA00000073"/>
    </source>
</evidence>
<evidence type="ECO:0000259" key="7">
    <source>
        <dbReference type="SMART" id="SM00363"/>
    </source>
</evidence>
<gene>
    <name evidence="8" type="ORF">IF129_01345</name>
</gene>
<feature type="active site" evidence="4">
    <location>
        <position position="145"/>
    </location>
</feature>
<keyword evidence="5" id="KW-0694">RNA-binding</keyword>
<keyword evidence="3 6" id="KW-0413">Isomerase</keyword>
<organism evidence="8 9">
    <name type="scientific">Streptomyces chumphonensis</name>
    <dbReference type="NCBI Taxonomy" id="1214925"/>
    <lineage>
        <taxon>Bacteria</taxon>
        <taxon>Bacillati</taxon>
        <taxon>Actinomycetota</taxon>
        <taxon>Actinomycetes</taxon>
        <taxon>Kitasatosporales</taxon>
        <taxon>Streptomycetaceae</taxon>
        <taxon>Streptomyces</taxon>
    </lineage>
</organism>
<protein>
    <recommendedName>
        <fullName evidence="6">Pseudouridine synthase</fullName>
        <ecNumber evidence="6">5.4.99.-</ecNumber>
    </recommendedName>
</protein>
<evidence type="ECO:0000256" key="4">
    <source>
        <dbReference type="PIRSR" id="PIRSR606225-1"/>
    </source>
</evidence>
<evidence type="ECO:0000256" key="5">
    <source>
        <dbReference type="PROSITE-ProRule" id="PRU00182"/>
    </source>
</evidence>
<dbReference type="InterPro" id="IPR050188">
    <property type="entry name" value="RluA_PseudoU_synthase"/>
</dbReference>
<dbReference type="RefSeq" id="WP_191207514.1">
    <property type="nucleotide sequence ID" value="NZ_BAABKL010000021.1"/>
</dbReference>
<dbReference type="PANTHER" id="PTHR21600">
    <property type="entry name" value="MITOCHONDRIAL RNA PSEUDOURIDINE SYNTHASE"/>
    <property type="match status" value="1"/>
</dbReference>
<dbReference type="PROSITE" id="PS50889">
    <property type="entry name" value="S4"/>
    <property type="match status" value="1"/>
</dbReference>
<dbReference type="InterPro" id="IPR036986">
    <property type="entry name" value="S4_RNA-bd_sf"/>
</dbReference>
<dbReference type="InterPro" id="IPR006225">
    <property type="entry name" value="PsdUridine_synth_RluC/D"/>
</dbReference>
<proteinExistence type="inferred from homology"/>
<evidence type="ECO:0000256" key="2">
    <source>
        <dbReference type="ARBA" id="ARBA00010876"/>
    </source>
</evidence>
<reference evidence="8" key="1">
    <citation type="submission" date="2020-09" db="EMBL/GenBank/DDBJ databases">
        <title>Secondary metabolite and genome analysis of marine Streptomyces chumphonensis KK1-2T.</title>
        <authorList>
            <person name="Phongsopitanun W."/>
            <person name="Kanchanasin P."/>
            <person name="Pittayakhajonwut P."/>
            <person name="Suwanborirux K."/>
            <person name="Tanasupawat S."/>
        </authorList>
    </citation>
    <scope>NUCLEOTIDE SEQUENCE</scope>
    <source>
        <strain evidence="8">KK1-2</strain>
    </source>
</reference>
<comment type="similarity">
    <text evidence="2 6">Belongs to the pseudouridine synthase RluA family.</text>
</comment>
<dbReference type="EMBL" id="JACXYU010000001">
    <property type="protein sequence ID" value="MBD3930219.1"/>
    <property type="molecule type" value="Genomic_DNA"/>
</dbReference>
<evidence type="ECO:0000313" key="9">
    <source>
        <dbReference type="Proteomes" id="UP000632289"/>
    </source>
</evidence>
<comment type="catalytic activity">
    <reaction evidence="1 6">
        <text>a uridine in RNA = a pseudouridine in RNA</text>
        <dbReference type="Rhea" id="RHEA:48348"/>
        <dbReference type="Rhea" id="RHEA-COMP:12068"/>
        <dbReference type="Rhea" id="RHEA-COMP:12069"/>
        <dbReference type="ChEBI" id="CHEBI:65314"/>
        <dbReference type="ChEBI" id="CHEBI:65315"/>
    </reaction>
</comment>
<dbReference type="NCBIfam" id="TIGR00005">
    <property type="entry name" value="rluA_subfam"/>
    <property type="match status" value="1"/>
</dbReference>
<dbReference type="InterPro" id="IPR006145">
    <property type="entry name" value="PsdUridine_synth_RsuA/RluA"/>
</dbReference>
<keyword evidence="9" id="KW-1185">Reference proteome</keyword>
<dbReference type="GO" id="GO:0000455">
    <property type="term" value="P:enzyme-directed rRNA pseudouridine synthesis"/>
    <property type="evidence" value="ECO:0007669"/>
    <property type="project" value="UniProtKB-ARBA"/>
</dbReference>
<dbReference type="SUPFAM" id="SSF55120">
    <property type="entry name" value="Pseudouridine synthase"/>
    <property type="match status" value="1"/>
</dbReference>
<dbReference type="InterPro" id="IPR006224">
    <property type="entry name" value="PsdUridine_synth_RluA-like_CS"/>
</dbReference>
<dbReference type="CDD" id="cd02869">
    <property type="entry name" value="PseudoU_synth_RluA_like"/>
    <property type="match status" value="1"/>
</dbReference>
<dbReference type="Pfam" id="PF01479">
    <property type="entry name" value="S4"/>
    <property type="match status" value="1"/>
</dbReference>
<evidence type="ECO:0000256" key="6">
    <source>
        <dbReference type="RuleBase" id="RU362028"/>
    </source>
</evidence>
<dbReference type="InterPro" id="IPR020103">
    <property type="entry name" value="PsdUridine_synth_cat_dom_sf"/>
</dbReference>
<dbReference type="SUPFAM" id="SSF55174">
    <property type="entry name" value="Alpha-L RNA-binding motif"/>
    <property type="match status" value="1"/>
</dbReference>
<accession>A0A927EV12</accession>
<dbReference type="InterPro" id="IPR002942">
    <property type="entry name" value="S4_RNA-bd"/>
</dbReference>
<dbReference type="PANTHER" id="PTHR21600:SF44">
    <property type="entry name" value="RIBOSOMAL LARGE SUBUNIT PSEUDOURIDINE SYNTHASE D"/>
    <property type="match status" value="1"/>
</dbReference>
<dbReference type="SMART" id="SM00363">
    <property type="entry name" value="S4"/>
    <property type="match status" value="1"/>
</dbReference>
<dbReference type="PROSITE" id="PS01129">
    <property type="entry name" value="PSI_RLU"/>
    <property type="match status" value="1"/>
</dbReference>
<dbReference type="Gene3D" id="3.10.290.10">
    <property type="entry name" value="RNA-binding S4 domain"/>
    <property type="match status" value="1"/>
</dbReference>
<dbReference type="Gene3D" id="3.30.2350.10">
    <property type="entry name" value="Pseudouridine synthase"/>
    <property type="match status" value="1"/>
</dbReference>
<comment type="function">
    <text evidence="6">Responsible for synthesis of pseudouridine from uracil.</text>
</comment>